<dbReference type="InterPro" id="IPR011538">
    <property type="entry name" value="Nuo51_FMN-bd"/>
</dbReference>
<evidence type="ECO:0000256" key="2">
    <source>
        <dbReference type="ARBA" id="ARBA00001966"/>
    </source>
</evidence>
<evidence type="ECO:0000256" key="6">
    <source>
        <dbReference type="ARBA" id="ARBA00022643"/>
    </source>
</evidence>
<dbReference type="FunFam" id="3.40.50.11540:FF:000001">
    <property type="entry name" value="NADH dehydrogenase [ubiquinone] flavoprotein 1, mitochondrial"/>
    <property type="match status" value="1"/>
</dbReference>
<dbReference type="Proteomes" id="UP000192266">
    <property type="component" value="Unassembled WGS sequence"/>
</dbReference>
<keyword evidence="7 13" id="KW-0479">Metal-binding</keyword>
<name>A0A1W1V337_9BACT</name>
<dbReference type="InterPro" id="IPR050837">
    <property type="entry name" value="ComplexI_51kDa_subunit"/>
</dbReference>
<keyword evidence="9 13" id="KW-0408">Iron</keyword>
<comment type="similarity">
    <text evidence="3 13">Belongs to the complex I 51 kDa subunit family.</text>
</comment>
<keyword evidence="10 13" id="KW-0411">Iron-sulfur</keyword>
<keyword evidence="16" id="KW-1185">Reference proteome</keyword>
<comment type="function">
    <text evidence="13">NDH-1 shuttles electrons from NADH, via FMN and iron-sulfur (Fe-S) centers, to quinones in the respiratory chain.</text>
</comment>
<keyword evidence="11 13" id="KW-0520">NAD</keyword>
<evidence type="ECO:0000256" key="13">
    <source>
        <dbReference type="RuleBase" id="RU364066"/>
    </source>
</evidence>
<dbReference type="SUPFAM" id="SSF142984">
    <property type="entry name" value="Nqo1 middle domain-like"/>
    <property type="match status" value="1"/>
</dbReference>
<dbReference type="InterPro" id="IPR001949">
    <property type="entry name" value="NADH-UbQ_OxRdtase_51kDa_CS"/>
</dbReference>
<evidence type="ECO:0000256" key="10">
    <source>
        <dbReference type="ARBA" id="ARBA00023014"/>
    </source>
</evidence>
<dbReference type="InterPro" id="IPR037207">
    <property type="entry name" value="Nuop51_4Fe4S-bd_sf"/>
</dbReference>
<dbReference type="InterPro" id="IPR011537">
    <property type="entry name" value="NADH-UbQ_OxRdtase_suF"/>
</dbReference>
<comment type="cofactor">
    <cofactor evidence="2 13">
        <name>[4Fe-4S] cluster</name>
        <dbReference type="ChEBI" id="CHEBI:49883"/>
    </cofactor>
</comment>
<dbReference type="FunFam" id="1.20.1440.230:FF:000001">
    <property type="entry name" value="Mitochondrial NADH dehydrogenase flavoprotein 1"/>
    <property type="match status" value="1"/>
</dbReference>
<evidence type="ECO:0000256" key="3">
    <source>
        <dbReference type="ARBA" id="ARBA00007523"/>
    </source>
</evidence>
<dbReference type="Gene3D" id="6.10.250.1450">
    <property type="match status" value="1"/>
</dbReference>
<dbReference type="GO" id="GO:0048038">
    <property type="term" value="F:quinone binding"/>
    <property type="evidence" value="ECO:0007669"/>
    <property type="project" value="UniProtKB-KW"/>
</dbReference>
<dbReference type="NCBIfam" id="TIGR01959">
    <property type="entry name" value="nuoF_fam"/>
    <property type="match status" value="1"/>
</dbReference>
<organism evidence="15 16">
    <name type="scientific">Hymenobacter roseosalivarius DSM 11622</name>
    <dbReference type="NCBI Taxonomy" id="645990"/>
    <lineage>
        <taxon>Bacteria</taxon>
        <taxon>Pseudomonadati</taxon>
        <taxon>Bacteroidota</taxon>
        <taxon>Cytophagia</taxon>
        <taxon>Cytophagales</taxon>
        <taxon>Hymenobacteraceae</taxon>
        <taxon>Hymenobacter</taxon>
    </lineage>
</organism>
<feature type="domain" description="NADH-ubiquinone oxidoreductase 51kDa subunit iron-sulphur binding" evidence="14">
    <location>
        <begin position="340"/>
        <end position="385"/>
    </location>
</feature>
<keyword evidence="8" id="KW-1278">Translocase</keyword>
<dbReference type="OrthoDB" id="9761899at2"/>
<evidence type="ECO:0000313" key="16">
    <source>
        <dbReference type="Proteomes" id="UP000192266"/>
    </source>
</evidence>
<dbReference type="GO" id="GO:0046872">
    <property type="term" value="F:metal ion binding"/>
    <property type="evidence" value="ECO:0007669"/>
    <property type="project" value="UniProtKB-KW"/>
</dbReference>
<evidence type="ECO:0000256" key="11">
    <source>
        <dbReference type="ARBA" id="ARBA00023027"/>
    </source>
</evidence>
<dbReference type="GO" id="GO:0008137">
    <property type="term" value="F:NADH dehydrogenase (ubiquinone) activity"/>
    <property type="evidence" value="ECO:0007669"/>
    <property type="project" value="InterPro"/>
</dbReference>
<dbReference type="SUPFAM" id="SSF140490">
    <property type="entry name" value="Nqo1C-terminal domain-like"/>
    <property type="match status" value="1"/>
</dbReference>
<dbReference type="GO" id="GO:0051539">
    <property type="term" value="F:4 iron, 4 sulfur cluster binding"/>
    <property type="evidence" value="ECO:0007669"/>
    <property type="project" value="UniProtKB-UniRule"/>
</dbReference>
<reference evidence="15 16" key="1">
    <citation type="submission" date="2017-04" db="EMBL/GenBank/DDBJ databases">
        <authorList>
            <person name="Afonso C.L."/>
            <person name="Miller P.J."/>
            <person name="Scott M.A."/>
            <person name="Spackman E."/>
            <person name="Goraichik I."/>
            <person name="Dimitrov K.M."/>
            <person name="Suarez D.L."/>
            <person name="Swayne D.E."/>
        </authorList>
    </citation>
    <scope>NUCLEOTIDE SEQUENCE [LARGE SCALE GENOMIC DNA]</scope>
    <source>
        <strain evidence="15 16">DSM 11622</strain>
    </source>
</reference>
<dbReference type="PANTHER" id="PTHR11780:SF10">
    <property type="entry name" value="NADH DEHYDROGENASE [UBIQUINONE] FLAVOPROTEIN 1, MITOCHONDRIAL"/>
    <property type="match status" value="1"/>
</dbReference>
<dbReference type="Pfam" id="PF10589">
    <property type="entry name" value="NADH_4Fe-4S"/>
    <property type="match status" value="1"/>
</dbReference>
<dbReference type="AlphaFoldDB" id="A0A1W1V337"/>
<dbReference type="EMBL" id="FWWW01000048">
    <property type="protein sequence ID" value="SMB87769.1"/>
    <property type="molecule type" value="Genomic_DNA"/>
</dbReference>
<keyword evidence="5 13" id="KW-0285">Flavoprotein</keyword>
<evidence type="ECO:0000256" key="9">
    <source>
        <dbReference type="ARBA" id="ARBA00023004"/>
    </source>
</evidence>
<gene>
    <name evidence="15" type="ORF">SAMN00120144_1412</name>
</gene>
<dbReference type="GO" id="GO:0045333">
    <property type="term" value="P:cellular respiration"/>
    <property type="evidence" value="ECO:0007669"/>
    <property type="project" value="TreeGrafter"/>
</dbReference>
<dbReference type="PROSITE" id="PS00645">
    <property type="entry name" value="COMPLEX1_51K_2"/>
    <property type="match status" value="1"/>
</dbReference>
<evidence type="ECO:0000256" key="5">
    <source>
        <dbReference type="ARBA" id="ARBA00022630"/>
    </source>
</evidence>
<dbReference type="Gene3D" id="1.20.1440.230">
    <property type="entry name" value="NADH-ubiquinone oxidoreductase 51kDa subunit, iron-sulphur binding domain"/>
    <property type="match status" value="1"/>
</dbReference>
<evidence type="ECO:0000259" key="14">
    <source>
        <dbReference type="SMART" id="SM00928"/>
    </source>
</evidence>
<keyword evidence="13" id="KW-0874">Quinone</keyword>
<evidence type="ECO:0000256" key="8">
    <source>
        <dbReference type="ARBA" id="ARBA00022967"/>
    </source>
</evidence>
<dbReference type="GO" id="GO:0010181">
    <property type="term" value="F:FMN binding"/>
    <property type="evidence" value="ECO:0007669"/>
    <property type="project" value="InterPro"/>
</dbReference>
<dbReference type="PANTHER" id="PTHR11780">
    <property type="entry name" value="NADH-UBIQUINONE OXIDOREDUCTASE FLAVOPROTEIN 1 NDUFV1"/>
    <property type="match status" value="1"/>
</dbReference>
<evidence type="ECO:0000256" key="12">
    <source>
        <dbReference type="ARBA" id="ARBA00047712"/>
    </source>
</evidence>
<dbReference type="STRING" id="645990.SAMN00120144_1412"/>
<evidence type="ECO:0000256" key="1">
    <source>
        <dbReference type="ARBA" id="ARBA00001917"/>
    </source>
</evidence>
<dbReference type="InterPro" id="IPR037225">
    <property type="entry name" value="Nuo51_FMN-bd_sf"/>
</dbReference>
<evidence type="ECO:0000256" key="7">
    <source>
        <dbReference type="ARBA" id="ARBA00022723"/>
    </source>
</evidence>
<dbReference type="Gene3D" id="3.40.50.11540">
    <property type="entry name" value="NADH-ubiquinone oxidoreductase 51kDa subunit"/>
    <property type="match status" value="1"/>
</dbReference>
<evidence type="ECO:0000256" key="4">
    <source>
        <dbReference type="ARBA" id="ARBA00022485"/>
    </source>
</evidence>
<dbReference type="GO" id="GO:0003954">
    <property type="term" value="F:NADH dehydrogenase activity"/>
    <property type="evidence" value="ECO:0007669"/>
    <property type="project" value="TreeGrafter"/>
</dbReference>
<dbReference type="SUPFAM" id="SSF142019">
    <property type="entry name" value="Nqo1 FMN-binding domain-like"/>
    <property type="match status" value="1"/>
</dbReference>
<sequence length="446" mass="48478">MGRKLLTEHINVEGIDTFEVYRKHGGYRSVEKALKTMTPDEVVEEVKKSGLRGRGGAGFPTGLKWSFLAKPEGVPRYLVCNADESEPGTFKDRQLMSKLPHLLIEGMITGSYALGARTSYIYIRGELLYVLRILEKAIAEAYAAGFLGENILGSGYSLDLHVHPGGGAYICGEETALLESLEGKRGNPRNKPPFPAVQGLYARPTVVNNVESIAAVPVIVNEGGDEYAKIGIGKSTGTKLISACGHLNKPGIYEIELGVPVEEFIYSDEYCGGIWKGRELKAVVAGGSSVPILPTELILKTATGEPRLMTYESLSDGGFVTGTMLGSGGFIAMDETTCIVRNTWNFSRFYHHESCGQCSPCREGTGWLEKVLHRLEHGHGSLHDIDLIVSVAKQIEGNTICPLGEAAAWPVAAAVRHFRDEFEWHVKHPQEATRYGAVYPGKAVLA</sequence>
<dbReference type="EC" id="7.1.1.-" evidence="13"/>
<dbReference type="RefSeq" id="WP_084444129.1">
    <property type="nucleotide sequence ID" value="NZ_FWWW01000048.1"/>
</dbReference>
<dbReference type="SMART" id="SM00928">
    <property type="entry name" value="NADH_4Fe-4S"/>
    <property type="match status" value="1"/>
</dbReference>
<dbReference type="Gene3D" id="3.10.20.600">
    <property type="match status" value="1"/>
</dbReference>
<dbReference type="GO" id="GO:0051287">
    <property type="term" value="F:NAD binding"/>
    <property type="evidence" value="ECO:0007669"/>
    <property type="project" value="UniProtKB-UniRule"/>
</dbReference>
<keyword evidence="6 13" id="KW-0288">FMN</keyword>
<comment type="cofactor">
    <cofactor evidence="1 13">
        <name>FMN</name>
        <dbReference type="ChEBI" id="CHEBI:58210"/>
    </cofactor>
</comment>
<evidence type="ECO:0000313" key="15">
    <source>
        <dbReference type="EMBL" id="SMB87769.1"/>
    </source>
</evidence>
<dbReference type="Pfam" id="PF01512">
    <property type="entry name" value="Complex1_51K"/>
    <property type="match status" value="1"/>
</dbReference>
<accession>A0A1W1V337</accession>
<dbReference type="NCBIfam" id="NF010120">
    <property type="entry name" value="PRK13596.1"/>
    <property type="match status" value="1"/>
</dbReference>
<proteinExistence type="inferred from homology"/>
<keyword evidence="4 13" id="KW-0004">4Fe-4S</keyword>
<dbReference type="InterPro" id="IPR019575">
    <property type="entry name" value="Nuop51_4Fe4S-bd"/>
</dbReference>
<protein>
    <recommendedName>
        <fullName evidence="13">NADH-quinone oxidoreductase subunit F</fullName>
        <ecNumber evidence="13">7.1.1.-</ecNumber>
    </recommendedName>
</protein>
<comment type="catalytic activity">
    <reaction evidence="12 13">
        <text>a quinone + NADH + 5 H(+)(in) = a quinol + NAD(+) + 4 H(+)(out)</text>
        <dbReference type="Rhea" id="RHEA:57888"/>
        <dbReference type="ChEBI" id="CHEBI:15378"/>
        <dbReference type="ChEBI" id="CHEBI:24646"/>
        <dbReference type="ChEBI" id="CHEBI:57540"/>
        <dbReference type="ChEBI" id="CHEBI:57945"/>
        <dbReference type="ChEBI" id="CHEBI:132124"/>
    </reaction>
</comment>